<gene>
    <name evidence="1" type="ORF">MYCIT1_LOCUS6994</name>
</gene>
<keyword evidence="2" id="KW-1185">Reference proteome</keyword>
<feature type="non-terminal residue" evidence="1">
    <location>
        <position position="104"/>
    </location>
</feature>
<name>A0AAD2GYA1_9AGAR</name>
<dbReference type="Gene3D" id="2.60.120.200">
    <property type="match status" value="1"/>
</dbReference>
<sequence length="104" mass="11323">WNQVTLLVQLNNPINVANGNIELYLNGVKALAQQTCRSGRPTASRLGACTFPPFSGAQTRAGRLRRRPTPISATSSCLRLHTVDFDRCNRQKFGVPCVPVSALS</sequence>
<comment type="caution">
    <text evidence="1">The sequence shown here is derived from an EMBL/GenBank/DDBJ whole genome shotgun (WGS) entry which is preliminary data.</text>
</comment>
<evidence type="ECO:0000313" key="1">
    <source>
        <dbReference type="EMBL" id="CAK5265761.1"/>
    </source>
</evidence>
<dbReference type="Proteomes" id="UP001295794">
    <property type="component" value="Unassembled WGS sequence"/>
</dbReference>
<reference evidence="1" key="1">
    <citation type="submission" date="2023-11" db="EMBL/GenBank/DDBJ databases">
        <authorList>
            <person name="De Vega J J."/>
            <person name="De Vega J J."/>
        </authorList>
    </citation>
    <scope>NUCLEOTIDE SEQUENCE</scope>
</reference>
<evidence type="ECO:0000313" key="2">
    <source>
        <dbReference type="Proteomes" id="UP001295794"/>
    </source>
</evidence>
<accession>A0AAD2GYA1</accession>
<dbReference type="AlphaFoldDB" id="A0AAD2GYA1"/>
<proteinExistence type="predicted"/>
<organism evidence="1 2">
    <name type="scientific">Mycena citricolor</name>
    <dbReference type="NCBI Taxonomy" id="2018698"/>
    <lineage>
        <taxon>Eukaryota</taxon>
        <taxon>Fungi</taxon>
        <taxon>Dikarya</taxon>
        <taxon>Basidiomycota</taxon>
        <taxon>Agaricomycotina</taxon>
        <taxon>Agaricomycetes</taxon>
        <taxon>Agaricomycetidae</taxon>
        <taxon>Agaricales</taxon>
        <taxon>Marasmiineae</taxon>
        <taxon>Mycenaceae</taxon>
        <taxon>Mycena</taxon>
    </lineage>
</organism>
<dbReference type="EMBL" id="CAVNYO010000099">
    <property type="protein sequence ID" value="CAK5265761.1"/>
    <property type="molecule type" value="Genomic_DNA"/>
</dbReference>
<protein>
    <submittedName>
        <fullName evidence="1">Uncharacterized protein</fullName>
    </submittedName>
</protein>